<dbReference type="OrthoDB" id="27234at2759"/>
<dbReference type="InterPro" id="IPR056229">
    <property type="entry name" value="Ig_TMM62"/>
</dbReference>
<dbReference type="SUPFAM" id="SSF56300">
    <property type="entry name" value="Metallo-dependent phosphatases"/>
    <property type="match status" value="1"/>
</dbReference>
<evidence type="ECO:0000313" key="6">
    <source>
        <dbReference type="Proteomes" id="UP001153737"/>
    </source>
</evidence>
<feature type="transmembrane region" description="Helical" evidence="1">
    <location>
        <begin position="587"/>
        <end position="608"/>
    </location>
</feature>
<dbReference type="InterPro" id="IPR056230">
    <property type="entry name" value="TMEM62_C"/>
</dbReference>
<dbReference type="Pfam" id="PF24394">
    <property type="entry name" value="TMEM62_C"/>
    <property type="match status" value="1"/>
</dbReference>
<feature type="transmembrane region" description="Helical" evidence="1">
    <location>
        <begin position="497"/>
        <end position="519"/>
    </location>
</feature>
<organism evidence="5 6">
    <name type="scientific">Phaedon cochleariae</name>
    <name type="common">Mustard beetle</name>
    <dbReference type="NCBI Taxonomy" id="80249"/>
    <lineage>
        <taxon>Eukaryota</taxon>
        <taxon>Metazoa</taxon>
        <taxon>Ecdysozoa</taxon>
        <taxon>Arthropoda</taxon>
        <taxon>Hexapoda</taxon>
        <taxon>Insecta</taxon>
        <taxon>Pterygota</taxon>
        <taxon>Neoptera</taxon>
        <taxon>Endopterygota</taxon>
        <taxon>Coleoptera</taxon>
        <taxon>Polyphaga</taxon>
        <taxon>Cucujiformia</taxon>
        <taxon>Chrysomeloidea</taxon>
        <taxon>Chrysomelidae</taxon>
        <taxon>Chrysomelinae</taxon>
        <taxon>Chrysomelini</taxon>
        <taxon>Phaedon</taxon>
    </lineage>
</organism>
<protein>
    <recommendedName>
        <fullName evidence="7">Calcineurin-like phosphoesterase domain-containing protein</fullName>
    </recommendedName>
</protein>
<keyword evidence="1" id="KW-1133">Transmembrane helix</keyword>
<dbReference type="EMBL" id="OU896712">
    <property type="protein sequence ID" value="CAH1174265.1"/>
    <property type="molecule type" value="Genomic_DNA"/>
</dbReference>
<evidence type="ECO:0000259" key="4">
    <source>
        <dbReference type="Pfam" id="PF24394"/>
    </source>
</evidence>
<dbReference type="PANTHER" id="PTHR14795">
    <property type="entry name" value="HELICASE RELATED"/>
    <property type="match status" value="1"/>
</dbReference>
<evidence type="ECO:0000313" key="5">
    <source>
        <dbReference type="EMBL" id="CAH1174265.1"/>
    </source>
</evidence>
<feature type="domain" description="TMEM62 Ig-like" evidence="3">
    <location>
        <begin position="318"/>
        <end position="421"/>
    </location>
</feature>
<dbReference type="InterPro" id="IPR029052">
    <property type="entry name" value="Metallo-depent_PP-like"/>
</dbReference>
<feature type="transmembrane region" description="Helical" evidence="1">
    <location>
        <begin position="6"/>
        <end position="29"/>
    </location>
</feature>
<keyword evidence="1" id="KW-0812">Transmembrane</keyword>
<evidence type="ECO:0000259" key="2">
    <source>
        <dbReference type="Pfam" id="PF00149"/>
    </source>
</evidence>
<gene>
    <name evidence="5" type="ORF">PHAECO_LOCUS10448</name>
</gene>
<dbReference type="Gene3D" id="3.60.21.10">
    <property type="match status" value="1"/>
</dbReference>
<sequence>MKYSKLIFYAIFLLLISLSIFLANVLNFLSTDIKLSADSASDSDDHIKVTDTTNNLIWFLQISDLHLSIFNDASRITEFNEFCHDTIDAIKPSVVLATGDLTDAKDVDGIGTKQYKEEWQIYKSILDKTKVEDKTIWLDIRGNHDTFDVAGLDSPQNLFTNYSVQGYNHSRSYMYQVRKENNLYTFIAIDASLNTGPRHPFNFIGIVDEQEIIKISSFIQRTENSTSKNTIFYGHFPTASIVSKGWKNIREIIGKHNRGLAYVCGHYHTLGGLVDRMYTLQKEGFLELELVDWKDKREYRLMAIDHGILSFTDIHHGDWPIVLITMPKSALFHNPSKENLEVLRNSTHIRILAFSIAKIDIVEVNINKGEWMTGRQVEGPLFVIPWNPLDYATGLHKIEIHVRDFEGREKFSSQTFSLDGTRVPFSLWSNLFLMVHANILFSLLFYLLIAILVLPLLVTRYAFGSVKATGEHRRILRKYGSIPLFEKIWILSRLDRIFWPTIFYPIYLIVGPWTIGYLVEDHIGVVFAWGIFVNGTFIPDGLAYIYGSFELVTFQLPLTIILANAVYQRFYDLKPTLGKTPSFLSKLCLHLVFTVLLLIQLIFSYMFWLEYGGMALLFSVIRTWSVIVGTVLIYQASHFPQEWIK</sequence>
<dbReference type="AlphaFoldDB" id="A0A9P0DSQ4"/>
<feature type="transmembrane region" description="Helical" evidence="1">
    <location>
        <begin position="431"/>
        <end position="458"/>
    </location>
</feature>
<reference evidence="5" key="2">
    <citation type="submission" date="2022-10" db="EMBL/GenBank/DDBJ databases">
        <authorList>
            <consortium name="ENA_rothamsted_submissions"/>
            <consortium name="culmorum"/>
            <person name="King R."/>
        </authorList>
    </citation>
    <scope>NUCLEOTIDE SEQUENCE</scope>
</reference>
<name>A0A9P0DSQ4_PHACE</name>
<dbReference type="GO" id="GO:0016787">
    <property type="term" value="F:hydrolase activity"/>
    <property type="evidence" value="ECO:0007669"/>
    <property type="project" value="InterPro"/>
</dbReference>
<feature type="transmembrane region" description="Helical" evidence="1">
    <location>
        <begin position="614"/>
        <end position="634"/>
    </location>
</feature>
<dbReference type="Proteomes" id="UP001153737">
    <property type="component" value="Chromosome 6"/>
</dbReference>
<evidence type="ECO:0000256" key="1">
    <source>
        <dbReference type="SAM" id="Phobius"/>
    </source>
</evidence>
<dbReference type="PANTHER" id="PTHR14795:SF0">
    <property type="entry name" value="TRANSMEMBRANE PROTEIN 62"/>
    <property type="match status" value="1"/>
</dbReference>
<evidence type="ECO:0000259" key="3">
    <source>
        <dbReference type="Pfam" id="PF24384"/>
    </source>
</evidence>
<feature type="domain" description="TMEM62 C-terminal" evidence="4">
    <location>
        <begin position="439"/>
        <end position="570"/>
    </location>
</feature>
<dbReference type="Pfam" id="PF24384">
    <property type="entry name" value="Ig_TMM62"/>
    <property type="match status" value="1"/>
</dbReference>
<keyword evidence="1" id="KW-0472">Membrane</keyword>
<proteinExistence type="predicted"/>
<evidence type="ECO:0008006" key="7">
    <source>
        <dbReference type="Google" id="ProtNLM"/>
    </source>
</evidence>
<feature type="transmembrane region" description="Helical" evidence="1">
    <location>
        <begin position="551"/>
        <end position="567"/>
    </location>
</feature>
<dbReference type="Pfam" id="PF00149">
    <property type="entry name" value="Metallophos"/>
    <property type="match status" value="1"/>
</dbReference>
<keyword evidence="6" id="KW-1185">Reference proteome</keyword>
<feature type="domain" description="Calcineurin-like phosphoesterase" evidence="2">
    <location>
        <begin position="58"/>
        <end position="269"/>
    </location>
</feature>
<reference evidence="5" key="1">
    <citation type="submission" date="2022-01" db="EMBL/GenBank/DDBJ databases">
        <authorList>
            <person name="King R."/>
        </authorList>
    </citation>
    <scope>NUCLEOTIDE SEQUENCE</scope>
</reference>
<accession>A0A9P0DSQ4</accession>
<dbReference type="InterPro" id="IPR004843">
    <property type="entry name" value="Calcineurin-like_PHP"/>
</dbReference>